<dbReference type="Pfam" id="PF01627">
    <property type="entry name" value="Hpt"/>
    <property type="match status" value="1"/>
</dbReference>
<evidence type="ECO:0000313" key="2">
    <source>
        <dbReference type="EMBL" id="ARQ01271.1"/>
    </source>
</evidence>
<dbReference type="Proteomes" id="UP000194137">
    <property type="component" value="Chromosome"/>
</dbReference>
<dbReference type="RefSeq" id="WP_086089665.1">
    <property type="nucleotide sequence ID" value="NZ_CP021112.1"/>
</dbReference>
<proteinExistence type="predicted"/>
<dbReference type="KEGG" id="psin:CAK95_20855"/>
<dbReference type="InterPro" id="IPR036641">
    <property type="entry name" value="HPT_dom_sf"/>
</dbReference>
<keyword evidence="1" id="KW-0902">Two-component regulatory system</keyword>
<dbReference type="GO" id="GO:0004672">
    <property type="term" value="F:protein kinase activity"/>
    <property type="evidence" value="ECO:0007669"/>
    <property type="project" value="UniProtKB-ARBA"/>
</dbReference>
<dbReference type="Gene3D" id="1.20.120.160">
    <property type="entry name" value="HPT domain"/>
    <property type="match status" value="1"/>
</dbReference>
<dbReference type="EMBL" id="CP021112">
    <property type="protein sequence ID" value="ARQ01271.1"/>
    <property type="molecule type" value="Genomic_DNA"/>
</dbReference>
<evidence type="ECO:0000256" key="1">
    <source>
        <dbReference type="ARBA" id="ARBA00023012"/>
    </source>
</evidence>
<sequence>MTNDNNDRHYNDRPGVLTFADHEIIKPVNTLAKAIARVSLPDDDPVARAEAAMEQLSSEFADWMVKECDRLDAARASIRQHGFNKATTAELFHSAHDLKGDAATFGYPLTTPVANSLCMLLEHSPKHDRIPLLLIDQHVDAVRAIVREYGRPDIEQVAGALTMRLTEVAQDFLIRENRHRPGYLDGLFDAPRAAVGD</sequence>
<dbReference type="AlphaFoldDB" id="A0A1W6ZVV8"/>
<reference evidence="2 3" key="1">
    <citation type="submission" date="2017-05" db="EMBL/GenBank/DDBJ databases">
        <title>Full genome sequence of Pseudorhodoplanes sinuspersici.</title>
        <authorList>
            <person name="Dastgheib S.M.M."/>
            <person name="Shavandi M."/>
            <person name="Tirandaz H."/>
        </authorList>
    </citation>
    <scope>NUCLEOTIDE SEQUENCE [LARGE SCALE GENOMIC DNA]</scope>
    <source>
        <strain evidence="2 3">RIPI110</strain>
    </source>
</reference>
<dbReference type="InterPro" id="IPR008207">
    <property type="entry name" value="Sig_transdc_His_kin_Hpt_dom"/>
</dbReference>
<dbReference type="OrthoDB" id="9786548at2"/>
<dbReference type="SUPFAM" id="SSF47226">
    <property type="entry name" value="Histidine-containing phosphotransfer domain, HPT domain"/>
    <property type="match status" value="1"/>
</dbReference>
<accession>A0A1W6ZVV8</accession>
<organism evidence="2 3">
    <name type="scientific">Pseudorhodoplanes sinuspersici</name>
    <dbReference type="NCBI Taxonomy" id="1235591"/>
    <lineage>
        <taxon>Bacteria</taxon>
        <taxon>Pseudomonadati</taxon>
        <taxon>Pseudomonadota</taxon>
        <taxon>Alphaproteobacteria</taxon>
        <taxon>Hyphomicrobiales</taxon>
        <taxon>Pseudorhodoplanes</taxon>
    </lineage>
</organism>
<dbReference type="GO" id="GO:0000160">
    <property type="term" value="P:phosphorelay signal transduction system"/>
    <property type="evidence" value="ECO:0007669"/>
    <property type="project" value="UniProtKB-KW"/>
</dbReference>
<protein>
    <submittedName>
        <fullName evidence="2">Uncharacterized protein</fullName>
    </submittedName>
</protein>
<gene>
    <name evidence="2" type="ORF">CAK95_20855</name>
</gene>
<evidence type="ECO:0000313" key="3">
    <source>
        <dbReference type="Proteomes" id="UP000194137"/>
    </source>
</evidence>
<name>A0A1W6ZVV8_9HYPH</name>
<dbReference type="PROSITE" id="PS50894">
    <property type="entry name" value="HPT"/>
    <property type="match status" value="1"/>
</dbReference>
<keyword evidence="3" id="KW-1185">Reference proteome</keyword>
<dbReference type="STRING" id="1235591.CAK95_20855"/>